<sequence>MSLLLSEFIPISEFQYKEYQQEQIYEDGRRLKKGKKEDEQQDEKQQKKVNIDWMTQLRVLQQYKNHHSQSRTQLIKKAGEKDQDGIVAEFATSSIEFSRLLSLPLISMLFLCAFPDPAQLK</sequence>
<proteinExistence type="predicted"/>
<dbReference type="Proteomes" id="UP000324800">
    <property type="component" value="Unassembled WGS sequence"/>
</dbReference>
<accession>A0A5J4PPK5</accession>
<protein>
    <submittedName>
        <fullName evidence="1">Uncharacterized protein</fullName>
    </submittedName>
</protein>
<dbReference type="EMBL" id="SNRW01049231">
    <property type="protein sequence ID" value="KAA6311457.1"/>
    <property type="molecule type" value="Genomic_DNA"/>
</dbReference>
<evidence type="ECO:0000313" key="1">
    <source>
        <dbReference type="EMBL" id="KAA6311457.1"/>
    </source>
</evidence>
<reference evidence="1 2" key="1">
    <citation type="submission" date="2019-03" db="EMBL/GenBank/DDBJ databases">
        <title>Single cell metagenomics reveals metabolic interactions within the superorganism composed of flagellate Streblomastix strix and complex community of Bacteroidetes bacteria on its surface.</title>
        <authorList>
            <person name="Treitli S.C."/>
            <person name="Kolisko M."/>
            <person name="Husnik F."/>
            <person name="Keeling P."/>
            <person name="Hampl V."/>
        </authorList>
    </citation>
    <scope>NUCLEOTIDE SEQUENCE [LARGE SCALE GENOMIC DNA]</scope>
    <source>
        <strain evidence="1">ST1C</strain>
    </source>
</reference>
<comment type="caution">
    <text evidence="1">The sequence shown here is derived from an EMBL/GenBank/DDBJ whole genome shotgun (WGS) entry which is preliminary data.</text>
</comment>
<gene>
    <name evidence="1" type="ORF">EZS28_056124</name>
</gene>
<organism evidence="1 2">
    <name type="scientific">Streblomastix strix</name>
    <dbReference type="NCBI Taxonomy" id="222440"/>
    <lineage>
        <taxon>Eukaryota</taxon>
        <taxon>Metamonada</taxon>
        <taxon>Preaxostyla</taxon>
        <taxon>Oxymonadida</taxon>
        <taxon>Streblomastigidae</taxon>
        <taxon>Streblomastix</taxon>
    </lineage>
</organism>
<dbReference type="AlphaFoldDB" id="A0A5J4PPK5"/>
<evidence type="ECO:0000313" key="2">
    <source>
        <dbReference type="Proteomes" id="UP000324800"/>
    </source>
</evidence>
<name>A0A5J4PPK5_9EUKA</name>